<feature type="transmembrane region" description="Helical" evidence="1">
    <location>
        <begin position="128"/>
        <end position="155"/>
    </location>
</feature>
<feature type="transmembrane region" description="Helical" evidence="1">
    <location>
        <begin position="206"/>
        <end position="224"/>
    </location>
</feature>
<feature type="transmembrane region" description="Helical" evidence="1">
    <location>
        <begin position="87"/>
        <end position="107"/>
    </location>
</feature>
<name>A0A0G0H539_9BACT</name>
<evidence type="ECO:0000313" key="3">
    <source>
        <dbReference type="Proteomes" id="UP000034471"/>
    </source>
</evidence>
<proteinExistence type="predicted"/>
<feature type="transmembrane region" description="Helical" evidence="1">
    <location>
        <begin position="272"/>
        <end position="292"/>
    </location>
</feature>
<evidence type="ECO:0000256" key="1">
    <source>
        <dbReference type="SAM" id="Phobius"/>
    </source>
</evidence>
<dbReference type="STRING" id="1618481.US54_C0011G0009"/>
<keyword evidence="1" id="KW-1133">Transmembrane helix</keyword>
<accession>A0A0G0H539</accession>
<feature type="transmembrane region" description="Helical" evidence="1">
    <location>
        <begin position="327"/>
        <end position="345"/>
    </location>
</feature>
<feature type="transmembrane region" description="Helical" evidence="1">
    <location>
        <begin position="304"/>
        <end position="321"/>
    </location>
</feature>
<feature type="transmembrane region" description="Helical" evidence="1">
    <location>
        <begin position="161"/>
        <end position="194"/>
    </location>
</feature>
<dbReference type="EMBL" id="LBTJ01000011">
    <property type="protein sequence ID" value="KKQ38388.1"/>
    <property type="molecule type" value="Genomic_DNA"/>
</dbReference>
<sequence>MKKLYYALFLILLFTIVLFSAWPMIRGNIDFHTDIARDFLLLEDVYHNHNITLIGPRSGGIPGVFHGPLWLYLNLPAYIIGAGNPVVVGWFWLLIFILSIVVVYYVGKKMFDTTTAIFGSLLFASSTGASVYAFFNPAGAVMLAPLFMFLLWLYIRKKNPYVLAVCMFVLGCIIQFQMAFGVPLLVVVIPVLLYQILCDKKINKMFHFIALLSILLPLSSYLLFELRHDFLQVRSVINYLSGVENTGKVDISLNGLVMQRINTLINDAPGMVGMNVLWITIIIVFTILSGITHGIKKITVQNPFLLFTILYIGYWVVTLPYKGAFWGYYYWPFVSVISIIVASSHKYIGKKLFLGIMAVILISNINMLFRKHVHDQQSTGGWKFFHQVAEKVFKDAPVEFGYYIFTTDLFGYSSQYAMHYEDRKDDRKIGSPYTKKPVTYLLVDDPGDHPSVNAIDWKLYDVRINAEPVIKTQISNTYNIQKFDLSGKDLTEPSNPYMLNSLIFR</sequence>
<comment type="caution">
    <text evidence="2">The sequence shown here is derived from an EMBL/GenBank/DDBJ whole genome shotgun (WGS) entry which is preliminary data.</text>
</comment>
<gene>
    <name evidence="2" type="ORF">US54_C0011G0009</name>
</gene>
<dbReference type="AlphaFoldDB" id="A0A0G0H539"/>
<reference evidence="2 3" key="1">
    <citation type="journal article" date="2015" name="Nature">
        <title>rRNA introns, odd ribosomes, and small enigmatic genomes across a large radiation of phyla.</title>
        <authorList>
            <person name="Brown C.T."/>
            <person name="Hug L.A."/>
            <person name="Thomas B.C."/>
            <person name="Sharon I."/>
            <person name="Castelle C.J."/>
            <person name="Singh A."/>
            <person name="Wilkins M.J."/>
            <person name="Williams K.H."/>
            <person name="Banfield J.F."/>
        </authorList>
    </citation>
    <scope>NUCLEOTIDE SEQUENCE [LARGE SCALE GENOMIC DNA]</scope>
</reference>
<evidence type="ECO:0000313" key="2">
    <source>
        <dbReference type="EMBL" id="KKQ38388.1"/>
    </source>
</evidence>
<dbReference type="Proteomes" id="UP000034471">
    <property type="component" value="Unassembled WGS sequence"/>
</dbReference>
<keyword evidence="1" id="KW-0812">Transmembrane</keyword>
<feature type="transmembrane region" description="Helical" evidence="1">
    <location>
        <begin position="352"/>
        <end position="369"/>
    </location>
</feature>
<keyword evidence="1" id="KW-0472">Membrane</keyword>
<organism evidence="2 3">
    <name type="scientific">Candidatus Roizmanbacteria bacterium GW2011_GWA2_37_7</name>
    <dbReference type="NCBI Taxonomy" id="1618481"/>
    <lineage>
        <taxon>Bacteria</taxon>
        <taxon>Candidatus Roizmaniibacteriota</taxon>
    </lineage>
</organism>
<protein>
    <submittedName>
        <fullName evidence="2">Uncharacterized protein</fullName>
    </submittedName>
</protein>